<gene>
    <name evidence="1" type="ORF">QFC19_003536</name>
</gene>
<protein>
    <submittedName>
        <fullName evidence="1">Uncharacterized protein</fullName>
    </submittedName>
</protein>
<sequence length="215" mass="24380">MISLHESLFRLHASPELSFSIFVDKTHPDAEKLAKAAGVSMERLDRPIFVYYRDHHLVQRAELDAAFKDVPGYEPFVGGPPHSEQKFIADRSWWYENWKGYLQTPFAWAPTEQGVEKPIEEKSTIALSTGPHWSTRELWPKGAVEQKGSEDLIMRGYQGAVSRIAMDDLTSASSLYGRSLVLSSAEQHYGSFEDAQSARMVEEQYSRGCRLLAVR</sequence>
<evidence type="ECO:0000313" key="1">
    <source>
        <dbReference type="EMBL" id="KAJ9105554.1"/>
    </source>
</evidence>
<accession>A0ACC2W2U4</accession>
<organism evidence="1 2">
    <name type="scientific">Naganishia cerealis</name>
    <dbReference type="NCBI Taxonomy" id="610337"/>
    <lineage>
        <taxon>Eukaryota</taxon>
        <taxon>Fungi</taxon>
        <taxon>Dikarya</taxon>
        <taxon>Basidiomycota</taxon>
        <taxon>Agaricomycotina</taxon>
        <taxon>Tremellomycetes</taxon>
        <taxon>Filobasidiales</taxon>
        <taxon>Filobasidiaceae</taxon>
        <taxon>Naganishia</taxon>
    </lineage>
</organism>
<comment type="caution">
    <text evidence="1">The sequence shown here is derived from an EMBL/GenBank/DDBJ whole genome shotgun (WGS) entry which is preliminary data.</text>
</comment>
<evidence type="ECO:0000313" key="2">
    <source>
        <dbReference type="Proteomes" id="UP001241377"/>
    </source>
</evidence>
<dbReference type="Proteomes" id="UP001241377">
    <property type="component" value="Unassembled WGS sequence"/>
</dbReference>
<name>A0ACC2W2U4_9TREE</name>
<reference evidence="1" key="1">
    <citation type="submission" date="2023-04" db="EMBL/GenBank/DDBJ databases">
        <title>Draft Genome sequencing of Naganishia species isolated from polar environments using Oxford Nanopore Technology.</title>
        <authorList>
            <person name="Leo P."/>
            <person name="Venkateswaran K."/>
        </authorList>
    </citation>
    <scope>NUCLEOTIDE SEQUENCE</scope>
    <source>
        <strain evidence="1">MNA-CCFEE 5261</strain>
    </source>
</reference>
<keyword evidence="2" id="KW-1185">Reference proteome</keyword>
<proteinExistence type="predicted"/>
<dbReference type="EMBL" id="JASBWR010000034">
    <property type="protein sequence ID" value="KAJ9105554.1"/>
    <property type="molecule type" value="Genomic_DNA"/>
</dbReference>